<dbReference type="Pfam" id="PF00078">
    <property type="entry name" value="RVT_1"/>
    <property type="match status" value="1"/>
</dbReference>
<dbReference type="SUPFAM" id="SSF56672">
    <property type="entry name" value="DNA/RNA polymerases"/>
    <property type="match status" value="1"/>
</dbReference>
<dbReference type="EMBL" id="LBMM01018707">
    <property type="protein sequence ID" value="KMQ83715.1"/>
    <property type="molecule type" value="Genomic_DNA"/>
</dbReference>
<evidence type="ECO:0000256" key="6">
    <source>
        <dbReference type="ARBA" id="ARBA00022759"/>
    </source>
</evidence>
<dbReference type="Gene3D" id="3.30.70.270">
    <property type="match status" value="2"/>
</dbReference>
<dbReference type="EC" id="2.7.7.49" evidence="1"/>
<dbReference type="InterPro" id="IPR043128">
    <property type="entry name" value="Rev_trsase/Diguanyl_cyclase"/>
</dbReference>
<keyword evidence="12" id="KW-1185">Reference proteome</keyword>
<dbReference type="InterPro" id="IPR041577">
    <property type="entry name" value="RT_RNaseH_2"/>
</dbReference>
<gene>
    <name evidence="11" type="ORF">RF55_19277</name>
</gene>
<dbReference type="GO" id="GO:0008233">
    <property type="term" value="F:peptidase activity"/>
    <property type="evidence" value="ECO:0007669"/>
    <property type="project" value="UniProtKB-KW"/>
</dbReference>
<dbReference type="GO" id="GO:0003676">
    <property type="term" value="F:nucleic acid binding"/>
    <property type="evidence" value="ECO:0007669"/>
    <property type="project" value="InterPro"/>
</dbReference>
<evidence type="ECO:0000256" key="3">
    <source>
        <dbReference type="ARBA" id="ARBA00022679"/>
    </source>
</evidence>
<keyword evidence="7" id="KW-0378">Hydrolase</keyword>
<keyword evidence="8" id="KW-0695">RNA-directed DNA polymerase</keyword>
<dbReference type="CDD" id="cd01647">
    <property type="entry name" value="RT_LTR"/>
    <property type="match status" value="1"/>
</dbReference>
<keyword evidence="9" id="KW-0511">Multifunctional enzyme</keyword>
<dbReference type="PaxDb" id="67767-A0A0J7MT88"/>
<dbReference type="FunFam" id="3.10.10.10:FF:000007">
    <property type="entry name" value="Retrovirus-related Pol polyprotein from transposon 17.6-like Protein"/>
    <property type="match status" value="1"/>
</dbReference>
<dbReference type="GO" id="GO:0004519">
    <property type="term" value="F:endonuclease activity"/>
    <property type="evidence" value="ECO:0007669"/>
    <property type="project" value="UniProtKB-KW"/>
</dbReference>
<dbReference type="OrthoDB" id="7693345at2759"/>
<evidence type="ECO:0000256" key="5">
    <source>
        <dbReference type="ARBA" id="ARBA00022722"/>
    </source>
</evidence>
<feature type="domain" description="Reverse transcriptase" evidence="10">
    <location>
        <begin position="52"/>
        <end position="228"/>
    </location>
</feature>
<dbReference type="GO" id="GO:0003964">
    <property type="term" value="F:RNA-directed DNA polymerase activity"/>
    <property type="evidence" value="ECO:0007669"/>
    <property type="project" value="UniProtKB-KW"/>
</dbReference>
<keyword evidence="2" id="KW-0645">Protease</keyword>
<dbReference type="Gene3D" id="3.10.10.10">
    <property type="entry name" value="HIV Type 1 Reverse Transcriptase, subunit A, domain 1"/>
    <property type="match status" value="1"/>
</dbReference>
<evidence type="ECO:0000256" key="4">
    <source>
        <dbReference type="ARBA" id="ARBA00022695"/>
    </source>
</evidence>
<evidence type="ECO:0000259" key="10">
    <source>
        <dbReference type="PROSITE" id="PS50878"/>
    </source>
</evidence>
<evidence type="ECO:0000256" key="8">
    <source>
        <dbReference type="ARBA" id="ARBA00022918"/>
    </source>
</evidence>
<comment type="caution">
    <text evidence="11">The sequence shown here is derived from an EMBL/GenBank/DDBJ whole genome shotgun (WGS) entry which is preliminary data.</text>
</comment>
<evidence type="ECO:0000256" key="1">
    <source>
        <dbReference type="ARBA" id="ARBA00012493"/>
    </source>
</evidence>
<dbReference type="InterPro" id="IPR050951">
    <property type="entry name" value="Retrovirus_Pol_polyprotein"/>
</dbReference>
<dbReference type="PANTHER" id="PTHR37984">
    <property type="entry name" value="PROTEIN CBG26694"/>
    <property type="match status" value="1"/>
</dbReference>
<dbReference type="FunFam" id="3.30.70.270:FF:000020">
    <property type="entry name" value="Transposon Tf2-6 polyprotein-like Protein"/>
    <property type="match status" value="1"/>
</dbReference>
<dbReference type="STRING" id="67767.A0A0J7MT88"/>
<dbReference type="AlphaFoldDB" id="A0A0J7MT88"/>
<sequence length="484" mass="56077">MKVRETRQAEKKKVQHHVRHQILTKGPPVADRPRRLSPGRRKCAQQEIDKWIQTGDCRPGKGQWTSAMHLVKKKSEGYRICGDYRRLNKITIPDRYPIPHLQDFAHKLQDCAIFITLDLTRTYHQIPMAEDKEKTAIITPFGLYEYNSMPFGLRNAAQTFQRFMDVTLRGIDACYCYIDDILIASRTIEEHKQHLREVFQRLKEYGLTINLEKSTFGQKEVQYLGCIISKDGTRPCKKRVDAILQLQKPKTIEELRRFLGMINFYRRFLPAAADTQSSLHALTRDSKKKDKRPVPWNEATSQAFEDCKNKLANAALLAHPAENLPVIISTDASNFAIGAVLEQECDGRRQPLEFFSRKLNKAQVNYSAYDRELLAIYEAIKFFRYMVEGRNLTIYTDQKPLTYALQQKLEKASPRQQRQLSFISQFVTQIEHVPGKNNVVADTLSRVNAIEMPTNVSTEELAEEQRRDEELIRILNSQTSLNMK</sequence>
<keyword evidence="4" id="KW-0548">Nucleotidyltransferase</keyword>
<dbReference type="InterPro" id="IPR000477">
    <property type="entry name" value="RT_dom"/>
</dbReference>
<keyword evidence="3" id="KW-0808">Transferase</keyword>
<accession>A0A0J7MT88</accession>
<evidence type="ECO:0000256" key="7">
    <source>
        <dbReference type="ARBA" id="ARBA00022801"/>
    </source>
</evidence>
<proteinExistence type="predicted"/>
<evidence type="ECO:0000313" key="12">
    <source>
        <dbReference type="Proteomes" id="UP000036403"/>
    </source>
</evidence>
<dbReference type="Proteomes" id="UP000036403">
    <property type="component" value="Unassembled WGS sequence"/>
</dbReference>
<dbReference type="GO" id="GO:0006508">
    <property type="term" value="P:proteolysis"/>
    <property type="evidence" value="ECO:0007669"/>
    <property type="project" value="UniProtKB-KW"/>
</dbReference>
<name>A0A0J7MT88_LASNI</name>
<evidence type="ECO:0000313" key="11">
    <source>
        <dbReference type="EMBL" id="KMQ83715.1"/>
    </source>
</evidence>
<keyword evidence="6" id="KW-0255">Endonuclease</keyword>
<dbReference type="Gene3D" id="3.30.420.10">
    <property type="entry name" value="Ribonuclease H-like superfamily/Ribonuclease H"/>
    <property type="match status" value="1"/>
</dbReference>
<dbReference type="CDD" id="cd09274">
    <property type="entry name" value="RNase_HI_RT_Ty3"/>
    <property type="match status" value="1"/>
</dbReference>
<dbReference type="FunFam" id="3.10.20.370:FF:000001">
    <property type="entry name" value="Retrovirus-related Pol polyprotein from transposon 17.6-like protein"/>
    <property type="match status" value="1"/>
</dbReference>
<evidence type="ECO:0000256" key="9">
    <source>
        <dbReference type="ARBA" id="ARBA00023268"/>
    </source>
</evidence>
<dbReference type="PANTHER" id="PTHR37984:SF5">
    <property type="entry name" value="PROTEIN NYNRIN-LIKE"/>
    <property type="match status" value="1"/>
</dbReference>
<dbReference type="PROSITE" id="PS50878">
    <property type="entry name" value="RT_POL"/>
    <property type="match status" value="1"/>
</dbReference>
<protein>
    <recommendedName>
        <fullName evidence="1">RNA-directed DNA polymerase</fullName>
        <ecNumber evidence="1">2.7.7.49</ecNumber>
    </recommendedName>
</protein>
<dbReference type="InterPro" id="IPR043502">
    <property type="entry name" value="DNA/RNA_pol_sf"/>
</dbReference>
<evidence type="ECO:0000256" key="2">
    <source>
        <dbReference type="ARBA" id="ARBA00022670"/>
    </source>
</evidence>
<dbReference type="InterPro" id="IPR036397">
    <property type="entry name" value="RNaseH_sf"/>
</dbReference>
<reference evidence="11 12" key="1">
    <citation type="submission" date="2015-04" db="EMBL/GenBank/DDBJ databases">
        <title>Lasius niger genome sequencing.</title>
        <authorList>
            <person name="Konorov E.A."/>
            <person name="Nikitin M.A."/>
            <person name="Kirill M.V."/>
            <person name="Chang P."/>
        </authorList>
    </citation>
    <scope>NUCLEOTIDE SEQUENCE [LARGE SCALE GENOMIC DNA]</scope>
    <source>
        <tissue evidence="11">Whole</tissue>
    </source>
</reference>
<keyword evidence="5" id="KW-0540">Nuclease</keyword>
<organism evidence="11 12">
    <name type="scientific">Lasius niger</name>
    <name type="common">Black garden ant</name>
    <dbReference type="NCBI Taxonomy" id="67767"/>
    <lineage>
        <taxon>Eukaryota</taxon>
        <taxon>Metazoa</taxon>
        <taxon>Ecdysozoa</taxon>
        <taxon>Arthropoda</taxon>
        <taxon>Hexapoda</taxon>
        <taxon>Insecta</taxon>
        <taxon>Pterygota</taxon>
        <taxon>Neoptera</taxon>
        <taxon>Endopterygota</taxon>
        <taxon>Hymenoptera</taxon>
        <taxon>Apocrita</taxon>
        <taxon>Aculeata</taxon>
        <taxon>Formicoidea</taxon>
        <taxon>Formicidae</taxon>
        <taxon>Formicinae</taxon>
        <taxon>Lasius</taxon>
        <taxon>Lasius</taxon>
    </lineage>
</organism>
<dbReference type="Pfam" id="PF17919">
    <property type="entry name" value="RT_RNaseH_2"/>
    <property type="match status" value="1"/>
</dbReference>